<protein>
    <submittedName>
        <fullName evidence="1">Uncharacterized protein</fullName>
    </submittedName>
</protein>
<name>A0A7S7AXH5_9SPIR</name>
<reference evidence="1 2" key="1">
    <citation type="submission" date="2020-09" db="EMBL/GenBank/DDBJ databases">
        <title>Characterization of Treponema spp. from bovine digital dermatitis in Korea.</title>
        <authorList>
            <person name="Espiritu H.M."/>
            <person name="Cho Y.I."/>
            <person name="Mamuad L."/>
        </authorList>
    </citation>
    <scope>NUCLEOTIDE SEQUENCE [LARGE SCALE GENOMIC DNA]</scope>
    <source>
        <strain evidence="1 2">KS1</strain>
    </source>
</reference>
<evidence type="ECO:0000313" key="2">
    <source>
        <dbReference type="Proteomes" id="UP000593915"/>
    </source>
</evidence>
<evidence type="ECO:0000313" key="1">
    <source>
        <dbReference type="EMBL" id="QOW61626.1"/>
    </source>
</evidence>
<dbReference type="AlphaFoldDB" id="A0A7S7AXH5"/>
<gene>
    <name evidence="1" type="ORF">IFE08_04390</name>
</gene>
<sequence length="115" mass="13270">MGIQVNPFLGLLIFIYFISGGIMRFYLQIKGARLISKKLNCLQILGIDKILLFIPEFVPLSVLKPIYEELSIFDTEKYELEDYIKMLKVYRCIYIIPCVIGGSIILLCIFINTLL</sequence>
<organism evidence="1 2">
    <name type="scientific">Treponema pedis</name>
    <dbReference type="NCBI Taxonomy" id="409322"/>
    <lineage>
        <taxon>Bacteria</taxon>
        <taxon>Pseudomonadati</taxon>
        <taxon>Spirochaetota</taxon>
        <taxon>Spirochaetia</taxon>
        <taxon>Spirochaetales</taxon>
        <taxon>Treponemataceae</taxon>
        <taxon>Treponema</taxon>
    </lineage>
</organism>
<proteinExistence type="predicted"/>
<dbReference type="EMBL" id="CP061839">
    <property type="protein sequence ID" value="QOW61626.1"/>
    <property type="molecule type" value="Genomic_DNA"/>
</dbReference>
<accession>A0A7S7AXH5</accession>
<dbReference type="Proteomes" id="UP000593915">
    <property type="component" value="Chromosome"/>
</dbReference>